<comment type="caution">
    <text evidence="1">The sequence shown here is derived from an EMBL/GenBank/DDBJ whole genome shotgun (WGS) entry which is preliminary data.</text>
</comment>
<organism evidence="1 2">
    <name type="scientific">Rhizopus oryzae</name>
    <name type="common">Mucormycosis agent</name>
    <name type="synonym">Rhizopus arrhizus var. delemar</name>
    <dbReference type="NCBI Taxonomy" id="64495"/>
    <lineage>
        <taxon>Eukaryota</taxon>
        <taxon>Fungi</taxon>
        <taxon>Fungi incertae sedis</taxon>
        <taxon>Mucoromycota</taxon>
        <taxon>Mucoromycotina</taxon>
        <taxon>Mucoromycetes</taxon>
        <taxon>Mucorales</taxon>
        <taxon>Mucorineae</taxon>
        <taxon>Rhizopodaceae</taxon>
        <taxon>Rhizopus</taxon>
    </lineage>
</organism>
<proteinExistence type="predicted"/>
<evidence type="ECO:0000313" key="1">
    <source>
        <dbReference type="EMBL" id="KAG1273025.1"/>
    </source>
</evidence>
<name>A0A9P6WRG0_RHIOR</name>
<accession>A0A9P6WRG0</accession>
<dbReference type="Proteomes" id="UP000716291">
    <property type="component" value="Unassembled WGS sequence"/>
</dbReference>
<reference evidence="1" key="1">
    <citation type="journal article" date="2020" name="Microb. Genom.">
        <title>Genetic diversity of clinical and environmental Mucorales isolates obtained from an investigation of mucormycosis cases among solid organ transplant recipients.</title>
        <authorList>
            <person name="Nguyen M.H."/>
            <person name="Kaul D."/>
            <person name="Muto C."/>
            <person name="Cheng S.J."/>
            <person name="Richter R.A."/>
            <person name="Bruno V.M."/>
            <person name="Liu G."/>
            <person name="Beyhan S."/>
            <person name="Sundermann A.J."/>
            <person name="Mounaud S."/>
            <person name="Pasculle A.W."/>
            <person name="Nierman W.C."/>
            <person name="Driscoll E."/>
            <person name="Cumbie R."/>
            <person name="Clancy C.J."/>
            <person name="Dupont C.L."/>
        </authorList>
    </citation>
    <scope>NUCLEOTIDE SEQUENCE</scope>
    <source>
        <strain evidence="1">GL11</strain>
    </source>
</reference>
<sequence>MSIVEVAGMESGRIQLLELFRYDRAAGFQGCGALPGFAREWSDEGVSLDPAWFTEARGTPPIATNVAQGLA</sequence>
<keyword evidence="2" id="KW-1185">Reference proteome</keyword>
<gene>
    <name evidence="1" type="ORF">G6F64_015429</name>
</gene>
<dbReference type="AlphaFoldDB" id="A0A9P6WRG0"/>
<dbReference type="EMBL" id="JAANQT010013822">
    <property type="protein sequence ID" value="KAG1273025.1"/>
    <property type="molecule type" value="Genomic_DNA"/>
</dbReference>
<protein>
    <submittedName>
        <fullName evidence="1">Uncharacterized protein</fullName>
    </submittedName>
</protein>
<evidence type="ECO:0000313" key="2">
    <source>
        <dbReference type="Proteomes" id="UP000716291"/>
    </source>
</evidence>